<evidence type="ECO:0000259" key="1">
    <source>
        <dbReference type="Pfam" id="PF02589"/>
    </source>
</evidence>
<dbReference type="SUPFAM" id="SSF100950">
    <property type="entry name" value="NagB/RpiA/CoA transferase-like"/>
    <property type="match status" value="1"/>
</dbReference>
<dbReference type="AlphaFoldDB" id="A0A7K1TJU9"/>
<name>A0A7K1TJU9_9BACT</name>
<evidence type="ECO:0000313" key="3">
    <source>
        <dbReference type="Proteomes" id="UP000441336"/>
    </source>
</evidence>
<organism evidence="2 3">
    <name type="scientific">Hymenobacter ginkgonis</name>
    <dbReference type="NCBI Taxonomy" id="2682976"/>
    <lineage>
        <taxon>Bacteria</taxon>
        <taxon>Pseudomonadati</taxon>
        <taxon>Bacteroidota</taxon>
        <taxon>Cytophagia</taxon>
        <taxon>Cytophagales</taxon>
        <taxon>Hymenobacteraceae</taxon>
        <taxon>Hymenobacter</taxon>
    </lineage>
</organism>
<comment type="caution">
    <text evidence="2">The sequence shown here is derived from an EMBL/GenBank/DDBJ whole genome shotgun (WGS) entry which is preliminary data.</text>
</comment>
<gene>
    <name evidence="2" type="ORF">GO988_20265</name>
</gene>
<proteinExistence type="predicted"/>
<reference evidence="2 3" key="1">
    <citation type="submission" date="2019-12" db="EMBL/GenBank/DDBJ databases">
        <title>Hymenobacter sp. HMF4947 Genome sequencing and assembly.</title>
        <authorList>
            <person name="Kang H."/>
            <person name="Cha I."/>
            <person name="Kim H."/>
            <person name="Joh K."/>
        </authorList>
    </citation>
    <scope>NUCLEOTIDE SEQUENCE [LARGE SCALE GENOMIC DNA]</scope>
    <source>
        <strain evidence="2 3">HMF4947</strain>
    </source>
</reference>
<dbReference type="Gene3D" id="3.40.50.10420">
    <property type="entry name" value="NagB/RpiA/CoA transferase-like"/>
    <property type="match status" value="1"/>
</dbReference>
<dbReference type="EMBL" id="WQKZ01000006">
    <property type="protein sequence ID" value="MVN78675.1"/>
    <property type="molecule type" value="Genomic_DNA"/>
</dbReference>
<protein>
    <recommendedName>
        <fullName evidence="1">LUD domain-containing protein</fullName>
    </recommendedName>
</protein>
<dbReference type="Pfam" id="PF02589">
    <property type="entry name" value="LUD_dom"/>
    <property type="match status" value="1"/>
</dbReference>
<dbReference type="Proteomes" id="UP000441336">
    <property type="component" value="Unassembled WGS sequence"/>
</dbReference>
<evidence type="ECO:0000313" key="2">
    <source>
        <dbReference type="EMBL" id="MVN78675.1"/>
    </source>
</evidence>
<dbReference type="InterPro" id="IPR003741">
    <property type="entry name" value="LUD_dom"/>
</dbReference>
<keyword evidence="3" id="KW-1185">Reference proteome</keyword>
<dbReference type="PANTHER" id="PTHR43682:SF1">
    <property type="entry name" value="LACTATE UTILIZATION PROTEIN C"/>
    <property type="match status" value="1"/>
</dbReference>
<sequence length="197" mass="20538">MVSAASPRMSSTRDRILAAARANQPAETPLPPVADFGGNASLERFTEVLASIGGTVVRLAAPGALAATVQQLFPAARLVASPLFSASLAIDQQTPVDVLADVDLAVLPVEFGVAENGAVWLPEANMLHRALPTVTQHLAFVLDHRQLVATMHQAYARLPNGPGGYGMFVAGPSKTADIEQSLVIGAHGARSLVVLVY</sequence>
<dbReference type="PANTHER" id="PTHR43682">
    <property type="entry name" value="LACTATE UTILIZATION PROTEIN C"/>
    <property type="match status" value="1"/>
</dbReference>
<dbReference type="InterPro" id="IPR024185">
    <property type="entry name" value="FTHF_cligase-like_sf"/>
</dbReference>
<accession>A0A7K1TJU9</accession>
<dbReference type="InterPro" id="IPR037171">
    <property type="entry name" value="NagB/RpiA_transferase-like"/>
</dbReference>
<feature type="domain" description="LUD" evidence="1">
    <location>
        <begin position="99"/>
        <end position="196"/>
    </location>
</feature>